<gene>
    <name evidence="1" type="ORF">SAMN05444165_1907</name>
</gene>
<evidence type="ECO:0000313" key="2">
    <source>
        <dbReference type="Proteomes" id="UP000185151"/>
    </source>
</evidence>
<accession>A0A1N6I813</accession>
<dbReference type="InterPro" id="IPR007375">
    <property type="entry name" value="SoxG"/>
</dbReference>
<dbReference type="InterPro" id="IPR027266">
    <property type="entry name" value="TrmE/GcvT-like"/>
</dbReference>
<dbReference type="RefSeq" id="WP_074295431.1">
    <property type="nucleotide sequence ID" value="NZ_FSRU01000001.1"/>
</dbReference>
<reference evidence="1 2" key="1">
    <citation type="submission" date="2016-11" db="EMBL/GenBank/DDBJ databases">
        <authorList>
            <person name="Jaros S."/>
            <person name="Januszkiewicz K."/>
            <person name="Wedrychowicz H."/>
        </authorList>
    </citation>
    <scope>NUCLEOTIDE SEQUENCE [LARGE SCALE GENOMIC DNA]</scope>
    <source>
        <strain evidence="1 2">GAS95</strain>
    </source>
</reference>
<dbReference type="EMBL" id="FSRU01000001">
    <property type="protein sequence ID" value="SIO28164.1"/>
    <property type="molecule type" value="Genomic_DNA"/>
</dbReference>
<dbReference type="SUPFAM" id="SSF103025">
    <property type="entry name" value="Folate-binding domain"/>
    <property type="match status" value="1"/>
</dbReference>
<dbReference type="Proteomes" id="UP000185151">
    <property type="component" value="Unassembled WGS sequence"/>
</dbReference>
<protein>
    <submittedName>
        <fullName evidence="1">Sarcosine oxidase subunit gamma</fullName>
    </submittedName>
</protein>
<dbReference type="OrthoDB" id="9814782at2"/>
<keyword evidence="2" id="KW-1185">Reference proteome</keyword>
<name>A0A1N6I813_9BURK</name>
<proteinExistence type="predicted"/>
<organism evidence="1 2">
    <name type="scientific">Paraburkholderia phenazinium</name>
    <dbReference type="NCBI Taxonomy" id="60549"/>
    <lineage>
        <taxon>Bacteria</taxon>
        <taxon>Pseudomonadati</taxon>
        <taxon>Pseudomonadota</taxon>
        <taxon>Betaproteobacteria</taxon>
        <taxon>Burkholderiales</taxon>
        <taxon>Burkholderiaceae</taxon>
        <taxon>Paraburkholderia</taxon>
    </lineage>
</organism>
<evidence type="ECO:0000313" key="1">
    <source>
        <dbReference type="EMBL" id="SIO28164.1"/>
    </source>
</evidence>
<dbReference type="AlphaFoldDB" id="A0A1N6I813"/>
<dbReference type="Gene3D" id="3.30.1360.120">
    <property type="entry name" value="Probable tRNA modification gtpase trme, domain 1"/>
    <property type="match status" value="1"/>
</dbReference>
<sequence length="197" mass="21307">MDKLIARTTVSPNFFSESLFPVRFPSLHVSELPLSGIIRIQGSSESRAFRSGVASTLGVQLPAPERVSGGGDVKLAWAGPHEYLCFCSLENEEKCKSMLEEALAGEFATVTVVSDSRVAFFVAAEDAPALVAKGCSIDMHPSGFAAGHVVTTRFAGLPAMLVHRNVSEYVLYFDVAYTEFIVKWLMDAAEEFAEHAA</sequence>
<dbReference type="Pfam" id="PF04268">
    <property type="entry name" value="SoxG"/>
    <property type="match status" value="1"/>
</dbReference>
<dbReference type="Gene3D" id="3.30.70.1520">
    <property type="entry name" value="Heterotetrameric sarcosine oxidase"/>
    <property type="match status" value="1"/>
</dbReference>